<keyword evidence="4" id="KW-0547">Nucleotide-binding</keyword>
<dbReference type="FunFam" id="3.40.50.300:FF:000589">
    <property type="entry name" value="ABC transporter, ATP-binding subunit"/>
    <property type="match status" value="1"/>
</dbReference>
<dbReference type="AlphaFoldDB" id="H6QDZ6"/>
<dbReference type="Proteomes" id="UP000009062">
    <property type="component" value="Chromosome"/>
</dbReference>
<keyword evidence="3" id="KW-1003">Cell membrane</keyword>
<accession>H6QDZ6</accession>
<dbReference type="Pfam" id="PF00005">
    <property type="entry name" value="ABC_tran"/>
    <property type="match status" value="1"/>
</dbReference>
<comment type="similarity">
    <text evidence="8">Belongs to the ABC transporter superfamily. Drug exporter-1 (DrugE1) (TC 3.A.1.105) family.</text>
</comment>
<evidence type="ECO:0000256" key="3">
    <source>
        <dbReference type="ARBA" id="ARBA00022475"/>
    </source>
</evidence>
<dbReference type="SMART" id="SM00382">
    <property type="entry name" value="AAA"/>
    <property type="match status" value="1"/>
</dbReference>
<proteinExistence type="inferred from homology"/>
<evidence type="ECO:0000313" key="11">
    <source>
        <dbReference type="Proteomes" id="UP000009062"/>
    </source>
</evidence>
<dbReference type="GO" id="GO:0005524">
    <property type="term" value="F:ATP binding"/>
    <property type="evidence" value="ECO:0007669"/>
    <property type="project" value="UniProtKB-KW"/>
</dbReference>
<dbReference type="InterPro" id="IPR003593">
    <property type="entry name" value="AAA+_ATPase"/>
</dbReference>
<dbReference type="EMBL" id="CP003316">
    <property type="protein sequence ID" value="AFA40744.1"/>
    <property type="molecule type" value="Genomic_DNA"/>
</dbReference>
<dbReference type="HOGENOM" id="CLU_000604_1_2_2"/>
<dbReference type="KEGG" id="pog:Pogu_2717"/>
<evidence type="ECO:0000256" key="2">
    <source>
        <dbReference type="ARBA" id="ARBA00022448"/>
    </source>
</evidence>
<evidence type="ECO:0000256" key="7">
    <source>
        <dbReference type="ARBA" id="ARBA00023136"/>
    </source>
</evidence>
<feature type="domain" description="ABC transporter" evidence="9">
    <location>
        <begin position="4"/>
        <end position="233"/>
    </location>
</feature>
<dbReference type="GO" id="GO:0016887">
    <property type="term" value="F:ATP hydrolysis activity"/>
    <property type="evidence" value="ECO:0007669"/>
    <property type="project" value="InterPro"/>
</dbReference>
<dbReference type="GO" id="GO:0005886">
    <property type="term" value="C:plasma membrane"/>
    <property type="evidence" value="ECO:0007669"/>
    <property type="project" value="UniProtKB-SubCell"/>
</dbReference>
<sequence length="317" mass="34756">MNSIVVQNLVKRYGEVEALRGISFEVARGEVFGLLGPNGAGKTTTIKILTGLTKPTSGRALVAGFDVVEEPMEVKKRIGWVASEVIVDDELTGWENLEIQARLAGVKNWRERAAELLKYFGLSEAANRPLGKYSTGMRKRLEVAMAILHAPEILFMDEPTVGLDVGARVGLWEVVRQINKDFGVTVLLTTHYMEEAEQLCNRIAIINKGVLVATGTPDELKAKYGVDVIELEVDRPVDTAKLAAFGEVAMSNGKVLIKTGNAEEKVAEVVKAVEGIKSVRVKKASLDTVFLNLTGATFEGEQADIKRLYMKVRMARR</sequence>
<dbReference type="InterPro" id="IPR005894">
    <property type="entry name" value="DrrA"/>
</dbReference>
<name>H6QDZ6_PYROT</name>
<dbReference type="CDD" id="cd03265">
    <property type="entry name" value="ABC_DrrA"/>
    <property type="match status" value="1"/>
</dbReference>
<gene>
    <name evidence="10" type="ordered locus">Pogu_2717</name>
</gene>
<dbReference type="PANTHER" id="PTHR42711:SF5">
    <property type="entry name" value="ABC TRANSPORTER ATP-BINDING PROTEIN NATA"/>
    <property type="match status" value="1"/>
</dbReference>
<evidence type="ECO:0000256" key="4">
    <source>
        <dbReference type="ARBA" id="ARBA00022741"/>
    </source>
</evidence>
<organism evidence="10 11">
    <name type="scientific">Pyrobaculum oguniense (strain DSM 13380 / JCM 10595 / TE7)</name>
    <dbReference type="NCBI Taxonomy" id="698757"/>
    <lineage>
        <taxon>Archaea</taxon>
        <taxon>Thermoproteota</taxon>
        <taxon>Thermoprotei</taxon>
        <taxon>Thermoproteales</taxon>
        <taxon>Thermoproteaceae</taxon>
        <taxon>Pyrobaculum</taxon>
    </lineage>
</organism>
<dbReference type="InterPro" id="IPR050763">
    <property type="entry name" value="ABC_transporter_ATP-binding"/>
</dbReference>
<keyword evidence="7" id="KW-0472">Membrane</keyword>
<dbReference type="InterPro" id="IPR003439">
    <property type="entry name" value="ABC_transporter-like_ATP-bd"/>
</dbReference>
<dbReference type="Gene3D" id="3.40.50.300">
    <property type="entry name" value="P-loop containing nucleotide triphosphate hydrolases"/>
    <property type="match status" value="1"/>
</dbReference>
<evidence type="ECO:0000259" key="9">
    <source>
        <dbReference type="PROSITE" id="PS50893"/>
    </source>
</evidence>
<evidence type="ECO:0000256" key="5">
    <source>
        <dbReference type="ARBA" id="ARBA00022840"/>
    </source>
</evidence>
<dbReference type="NCBIfam" id="TIGR01188">
    <property type="entry name" value="drrA"/>
    <property type="match status" value="1"/>
</dbReference>
<keyword evidence="11" id="KW-1185">Reference proteome</keyword>
<dbReference type="PANTHER" id="PTHR42711">
    <property type="entry name" value="ABC TRANSPORTER ATP-BINDING PROTEIN"/>
    <property type="match status" value="1"/>
</dbReference>
<dbReference type="eggNOG" id="arCOG00196">
    <property type="taxonomic scope" value="Archaea"/>
</dbReference>
<keyword evidence="2" id="KW-0813">Transport</keyword>
<evidence type="ECO:0000256" key="6">
    <source>
        <dbReference type="ARBA" id="ARBA00022967"/>
    </source>
</evidence>
<dbReference type="SUPFAM" id="SSF52540">
    <property type="entry name" value="P-loop containing nucleoside triphosphate hydrolases"/>
    <property type="match status" value="1"/>
</dbReference>
<dbReference type="GO" id="GO:1900753">
    <property type="term" value="P:doxorubicin transport"/>
    <property type="evidence" value="ECO:0007669"/>
    <property type="project" value="InterPro"/>
</dbReference>
<comment type="subcellular location">
    <subcellularLocation>
        <location evidence="1">Cell membrane</location>
    </subcellularLocation>
</comment>
<dbReference type="GO" id="GO:0043215">
    <property type="term" value="P:daunorubicin transport"/>
    <property type="evidence" value="ECO:0007669"/>
    <property type="project" value="InterPro"/>
</dbReference>
<protein>
    <submittedName>
        <fullName evidence="10">Daunorubicin resistance ABC transporter ATP-binding subunit</fullName>
    </submittedName>
</protein>
<evidence type="ECO:0000256" key="8">
    <source>
        <dbReference type="ARBA" id="ARBA00049985"/>
    </source>
</evidence>
<evidence type="ECO:0000256" key="1">
    <source>
        <dbReference type="ARBA" id="ARBA00004236"/>
    </source>
</evidence>
<dbReference type="STRING" id="698757.Pogu_2717"/>
<keyword evidence="6" id="KW-1278">Translocase</keyword>
<keyword evidence="5 10" id="KW-0067">ATP-binding</keyword>
<evidence type="ECO:0000313" key="10">
    <source>
        <dbReference type="EMBL" id="AFA40744.1"/>
    </source>
</evidence>
<reference evidence="10 11" key="1">
    <citation type="journal article" date="2012" name="Stand. Genomic Sci.">
        <title>Complete genome sequence of Pyrobaculum oguniense.</title>
        <authorList>
            <person name="Bernick D.L."/>
            <person name="Karplus K."/>
            <person name="Lui L.M."/>
            <person name="Coker J.K."/>
            <person name="Murphy J.N."/>
            <person name="Chan P.P."/>
            <person name="Cozen A.E."/>
            <person name="Lowe T.M."/>
        </authorList>
    </citation>
    <scope>NUCLEOTIDE SEQUENCE [LARGE SCALE GENOMIC DNA]</scope>
    <source>
        <strain evidence="10 11">TE7</strain>
    </source>
</reference>
<dbReference type="InterPro" id="IPR027417">
    <property type="entry name" value="P-loop_NTPase"/>
</dbReference>
<dbReference type="PROSITE" id="PS50893">
    <property type="entry name" value="ABC_TRANSPORTER_2"/>
    <property type="match status" value="1"/>
</dbReference>